<dbReference type="AlphaFoldDB" id="G7HV43"/>
<dbReference type="EMBL" id="CAFW01000014">
    <property type="protein sequence ID" value="CCE54058.1"/>
    <property type="molecule type" value="Genomic_DNA"/>
</dbReference>
<sequence>MVNNQSGWGFFVVLFELDHGDAVAAYMPKVVSGGVSGWDV</sequence>
<proteinExistence type="predicted"/>
<comment type="caution">
    <text evidence="1">The sequence shown here is derived from an EMBL/GenBank/DDBJ whole genome shotgun (WGS) entry which is preliminary data.</text>
</comment>
<dbReference type="Proteomes" id="UP000004840">
    <property type="component" value="Unassembled WGS sequence"/>
</dbReference>
<organism evidence="1 2">
    <name type="scientific">Corynebacterium casei UCMA 3821</name>
    <dbReference type="NCBI Taxonomy" id="1110505"/>
    <lineage>
        <taxon>Bacteria</taxon>
        <taxon>Bacillati</taxon>
        <taxon>Actinomycetota</taxon>
        <taxon>Actinomycetes</taxon>
        <taxon>Mycobacteriales</taxon>
        <taxon>Corynebacteriaceae</taxon>
        <taxon>Corynebacterium</taxon>
    </lineage>
</organism>
<name>G7HV43_9CORY</name>
<evidence type="ECO:0000313" key="2">
    <source>
        <dbReference type="Proteomes" id="UP000004840"/>
    </source>
</evidence>
<evidence type="ECO:0000313" key="1">
    <source>
        <dbReference type="EMBL" id="CCE54058.1"/>
    </source>
</evidence>
<accession>G7HV43</accession>
<gene>
    <name evidence="1" type="ORF">CCAS_02235</name>
</gene>
<reference evidence="1 2" key="1">
    <citation type="journal article" date="2012" name="J. Bacteriol.">
        <title>Genome Sequence of Corynebacterium casei UCMA 3821, Isolated from a Smear-Ripened Cheese.</title>
        <authorList>
            <person name="Monnet C."/>
            <person name="Loux V."/>
            <person name="Bento P."/>
            <person name="Gibrat J.F."/>
            <person name="Straub C."/>
            <person name="Bonnarme P."/>
            <person name="Landaud S."/>
            <person name="Irlinger F."/>
        </authorList>
    </citation>
    <scope>NUCLEOTIDE SEQUENCE [LARGE SCALE GENOMIC DNA]</scope>
    <source>
        <strain evidence="1 2">UCMA 3821</strain>
    </source>
</reference>
<protein>
    <submittedName>
        <fullName evidence="1">Uncharacterized protein</fullName>
    </submittedName>
</protein>